<keyword evidence="2 5" id="KW-0805">Transcription regulation</keyword>
<dbReference type="EMBL" id="LT906439">
    <property type="protein sequence ID" value="SNU89445.1"/>
    <property type="molecule type" value="Genomic_DNA"/>
</dbReference>
<keyword evidence="1 5" id="KW-0678">Repressor</keyword>
<evidence type="ECO:0000259" key="6">
    <source>
        <dbReference type="Pfam" id="PF01628"/>
    </source>
</evidence>
<evidence type="ECO:0000256" key="2">
    <source>
        <dbReference type="ARBA" id="ARBA00023015"/>
    </source>
</evidence>
<dbReference type="Gene3D" id="3.30.390.60">
    <property type="entry name" value="Heat-inducible transcription repressor hrca homolog, domain 3"/>
    <property type="match status" value="1"/>
</dbReference>
<evidence type="ECO:0000256" key="4">
    <source>
        <dbReference type="ARBA" id="ARBA00023163"/>
    </source>
</evidence>
<dbReference type="STRING" id="1123308.GCA_000380085_01788"/>
<keyword evidence="3 5" id="KW-0346">Stress response</keyword>
<organism evidence="8 9">
    <name type="scientific">Streptococcus merionis</name>
    <dbReference type="NCBI Taxonomy" id="400065"/>
    <lineage>
        <taxon>Bacteria</taxon>
        <taxon>Bacillati</taxon>
        <taxon>Bacillota</taxon>
        <taxon>Bacilli</taxon>
        <taxon>Lactobacillales</taxon>
        <taxon>Streptococcaceae</taxon>
        <taxon>Streptococcus</taxon>
    </lineage>
</organism>
<evidence type="ECO:0000256" key="5">
    <source>
        <dbReference type="HAMAP-Rule" id="MF_00081"/>
    </source>
</evidence>
<dbReference type="KEGG" id="smen:SAMEA4412692_1486"/>
<evidence type="ECO:0000313" key="8">
    <source>
        <dbReference type="EMBL" id="SNU89445.1"/>
    </source>
</evidence>
<dbReference type="InterPro" id="IPR036388">
    <property type="entry name" value="WH-like_DNA-bd_sf"/>
</dbReference>
<comment type="similarity">
    <text evidence="5">Belongs to the HrcA family.</text>
</comment>
<comment type="function">
    <text evidence="5">Negative regulator of class I heat shock genes (grpE-dnaK-dnaJ and groELS operons). Prevents heat-shock induction of these operons.</text>
</comment>
<dbReference type="InterPro" id="IPR021153">
    <property type="entry name" value="HrcA_C"/>
</dbReference>
<dbReference type="Gene3D" id="3.30.450.40">
    <property type="match status" value="1"/>
</dbReference>
<sequence length="355" mass="40313">MVRVLKRGGEVLITERQKAILDLIVDIFTQTHEPVGSKALQEQINSSSATIRNDMSSLEKMGFLEKAHTSSGRMPSVSGFQYFVENSLTLAQVAEHDVYQVLKAFDDNFFRIEDLLQRAADILADLTGYTTLALDVEASRQKLTGFEMVTTSNHTGLAVFTLDESSTLTSQFAIPKNFLPSDLTTIRQLVHERFIGKTVLDIHYRLRTEIPQIVQRYFTTTDNVIDLFEHLFKDIFSEKVLIAGKVKLLEFANLETYQFLDKPQMVASEIRDSLGEEQMQVVKVADSHSSNLSQLTVISQKFLVPYRGYGVLTLIGPITLDYKRMVSLVNLVNQILAMKLTDFYRYMSSNHYEVN</sequence>
<dbReference type="Pfam" id="PF03444">
    <property type="entry name" value="WHD_HrcA"/>
    <property type="match status" value="1"/>
</dbReference>
<evidence type="ECO:0000256" key="1">
    <source>
        <dbReference type="ARBA" id="ARBA00022491"/>
    </source>
</evidence>
<reference evidence="8 9" key="1">
    <citation type="submission" date="2017-06" db="EMBL/GenBank/DDBJ databases">
        <authorList>
            <consortium name="Pathogen Informatics"/>
        </authorList>
    </citation>
    <scope>NUCLEOTIDE SEQUENCE [LARGE SCALE GENOMIC DNA]</scope>
    <source>
        <strain evidence="8 9">NCTC13788</strain>
    </source>
</reference>
<dbReference type="NCBIfam" id="TIGR00331">
    <property type="entry name" value="hrcA"/>
    <property type="match status" value="1"/>
</dbReference>
<dbReference type="Gene3D" id="1.10.10.10">
    <property type="entry name" value="Winged helix-like DNA-binding domain superfamily/Winged helix DNA-binding domain"/>
    <property type="match status" value="1"/>
</dbReference>
<dbReference type="GO" id="GO:0003677">
    <property type="term" value="F:DNA binding"/>
    <property type="evidence" value="ECO:0007669"/>
    <property type="project" value="InterPro"/>
</dbReference>
<gene>
    <name evidence="5 8" type="primary">hrcA</name>
    <name evidence="8" type="ORF">SAMEA4412692_01486</name>
</gene>
<dbReference type="SUPFAM" id="SSF55781">
    <property type="entry name" value="GAF domain-like"/>
    <property type="match status" value="1"/>
</dbReference>
<dbReference type="InterPro" id="IPR036390">
    <property type="entry name" value="WH_DNA-bd_sf"/>
</dbReference>
<name>A0A239SVB7_9STRE</name>
<dbReference type="PIRSF" id="PIRSF005485">
    <property type="entry name" value="HrcA"/>
    <property type="match status" value="1"/>
</dbReference>
<dbReference type="HAMAP" id="MF_00081">
    <property type="entry name" value="HrcA"/>
    <property type="match status" value="1"/>
</dbReference>
<evidence type="ECO:0000259" key="7">
    <source>
        <dbReference type="Pfam" id="PF03444"/>
    </source>
</evidence>
<dbReference type="PANTHER" id="PTHR34824:SF1">
    <property type="entry name" value="HEAT-INDUCIBLE TRANSCRIPTION REPRESSOR HRCA"/>
    <property type="match status" value="1"/>
</dbReference>
<dbReference type="SUPFAM" id="SSF46785">
    <property type="entry name" value="Winged helix' DNA-binding domain"/>
    <property type="match status" value="1"/>
</dbReference>
<accession>A0A239SVB7</accession>
<keyword evidence="9" id="KW-1185">Reference proteome</keyword>
<dbReference type="GO" id="GO:0045892">
    <property type="term" value="P:negative regulation of DNA-templated transcription"/>
    <property type="evidence" value="ECO:0007669"/>
    <property type="project" value="UniProtKB-UniRule"/>
</dbReference>
<feature type="domain" description="Winged helix-turn-helix transcription repressor HrcA DNA-binding" evidence="7">
    <location>
        <begin position="13"/>
        <end position="68"/>
    </location>
</feature>
<dbReference type="InterPro" id="IPR029016">
    <property type="entry name" value="GAF-like_dom_sf"/>
</dbReference>
<dbReference type="eggNOG" id="COG1420">
    <property type="taxonomic scope" value="Bacteria"/>
</dbReference>
<keyword evidence="4 5" id="KW-0804">Transcription</keyword>
<feature type="domain" description="Heat-inducible transcription repressor HrcA C-terminal" evidence="6">
    <location>
        <begin position="113"/>
        <end position="326"/>
    </location>
</feature>
<dbReference type="InterPro" id="IPR002571">
    <property type="entry name" value="HrcA"/>
</dbReference>
<protein>
    <recommendedName>
        <fullName evidence="5">Heat-inducible transcription repressor HrcA</fullName>
    </recommendedName>
</protein>
<proteinExistence type="inferred from homology"/>
<dbReference type="Pfam" id="PF01628">
    <property type="entry name" value="HrcA"/>
    <property type="match status" value="1"/>
</dbReference>
<evidence type="ECO:0000313" key="9">
    <source>
        <dbReference type="Proteomes" id="UP000215185"/>
    </source>
</evidence>
<dbReference type="AlphaFoldDB" id="A0A239SVB7"/>
<dbReference type="Proteomes" id="UP000215185">
    <property type="component" value="Chromosome 1"/>
</dbReference>
<evidence type="ECO:0000256" key="3">
    <source>
        <dbReference type="ARBA" id="ARBA00023016"/>
    </source>
</evidence>
<dbReference type="InterPro" id="IPR023120">
    <property type="entry name" value="WHTH_transcript_rep_HrcA_IDD"/>
</dbReference>
<dbReference type="PANTHER" id="PTHR34824">
    <property type="entry name" value="HEAT-INDUCIBLE TRANSCRIPTION REPRESSOR HRCA"/>
    <property type="match status" value="1"/>
</dbReference>
<dbReference type="InterPro" id="IPR005104">
    <property type="entry name" value="WHTH_HrcA_DNA-bd"/>
</dbReference>